<keyword evidence="1" id="KW-0732">Signal</keyword>
<protein>
    <recommendedName>
        <fullName evidence="4">Tat pathway signal sequence domain protein</fullName>
    </recommendedName>
</protein>
<reference evidence="2" key="1">
    <citation type="submission" date="2011-01" db="EMBL/GenBank/DDBJ databases">
        <authorList>
            <person name="Muzny D."/>
            <person name="Qin X."/>
            <person name="Buhay C."/>
            <person name="Dugan-Rocha S."/>
            <person name="Ding Y."/>
            <person name="Chen G."/>
            <person name="Hawes A."/>
            <person name="Holder M."/>
            <person name="Jhangiani S."/>
            <person name="Johnson A."/>
            <person name="Khan Z."/>
            <person name="Li Z."/>
            <person name="Liu W."/>
            <person name="Liu X."/>
            <person name="Perez L."/>
            <person name="Shen H."/>
            <person name="Wang Q."/>
            <person name="Watt J."/>
            <person name="Xi L."/>
            <person name="Xin Y."/>
            <person name="Zhou J."/>
            <person name="Deng J."/>
            <person name="Jiang H."/>
            <person name="Liu Y."/>
            <person name="Qu J."/>
            <person name="Song X.-Z."/>
            <person name="Zhang L."/>
            <person name="Villasana D."/>
            <person name="Johnson A."/>
            <person name="Liu J."/>
            <person name="Liyanage D."/>
            <person name="Lorensuhewa L."/>
            <person name="Robinson T."/>
            <person name="Song A."/>
            <person name="Song B.-B."/>
            <person name="Dinh H."/>
            <person name="Thornton R."/>
            <person name="Coyle M."/>
            <person name="Francisco L."/>
            <person name="Jackson L."/>
            <person name="Javaid M."/>
            <person name="Korchina V."/>
            <person name="Kovar C."/>
            <person name="Mata R."/>
            <person name="Mathew T."/>
            <person name="Ngo R."/>
            <person name="Nguyen L."/>
            <person name="Nguyen N."/>
            <person name="Okwuonu G."/>
            <person name="Ongeri F."/>
            <person name="Pham C."/>
            <person name="Simmons D."/>
            <person name="Wilczek-Boney K."/>
            <person name="Hale W."/>
            <person name="Jakkamsetti A."/>
            <person name="Pham P."/>
            <person name="Ruth R."/>
            <person name="San Lucas F."/>
            <person name="Warren J."/>
            <person name="Zhang J."/>
            <person name="Zhao Z."/>
            <person name="Zhou C."/>
            <person name="Zhu D."/>
            <person name="Lee S."/>
            <person name="Bess C."/>
            <person name="Blankenburg K."/>
            <person name="Forbes L."/>
            <person name="Fu Q."/>
            <person name="Gubbala S."/>
            <person name="Hirani K."/>
            <person name="Jayaseelan J.C."/>
            <person name="Lara F."/>
            <person name="Munidasa M."/>
            <person name="Palculict T."/>
            <person name="Patil S."/>
            <person name="Pu L.-L."/>
            <person name="Saada N."/>
            <person name="Tang L."/>
            <person name="Weissenberger G."/>
            <person name="Zhu Y."/>
            <person name="Hemphill L."/>
            <person name="Shang Y."/>
            <person name="Youmans B."/>
            <person name="Ayvaz T."/>
            <person name="Ross M."/>
            <person name="Santibanez J."/>
            <person name="Aqrawi P."/>
            <person name="Gross S."/>
            <person name="Joshi V."/>
            <person name="Fowler G."/>
            <person name="Nazareth L."/>
            <person name="Reid J."/>
            <person name="Worley K."/>
            <person name="Petrosino J."/>
            <person name="Highlander S."/>
            <person name="Gibbs R."/>
        </authorList>
    </citation>
    <scope>NUCLEOTIDE SEQUENCE [LARGE SCALE GENOMIC DNA]</scope>
    <source>
        <strain evidence="2">ATCC 33707</strain>
    </source>
</reference>
<dbReference type="AlphaFoldDB" id="E9SX97"/>
<proteinExistence type="predicted"/>
<feature type="chain" id="PRO_5003247312" description="Tat pathway signal sequence domain protein" evidence="1">
    <location>
        <begin position="42"/>
        <end position="202"/>
    </location>
</feature>
<dbReference type="HOGENOM" id="CLU_124967_0_0_11"/>
<evidence type="ECO:0008006" key="4">
    <source>
        <dbReference type="Google" id="ProtNLM"/>
    </source>
</evidence>
<gene>
    <name evidence="2" type="ORF">HMPREF0724_10748</name>
</gene>
<accession>E9SX97</accession>
<dbReference type="EMBL" id="ADNW02000005">
    <property type="protein sequence ID" value="EGD25534.1"/>
    <property type="molecule type" value="Genomic_DNA"/>
</dbReference>
<keyword evidence="3" id="KW-1185">Reference proteome</keyword>
<dbReference type="Proteomes" id="UP000004245">
    <property type="component" value="Unassembled WGS sequence"/>
</dbReference>
<comment type="caution">
    <text evidence="2">The sequence shown here is derived from an EMBL/GenBank/DDBJ whole genome shotgun (WGS) entry which is preliminary data.</text>
</comment>
<evidence type="ECO:0000256" key="1">
    <source>
        <dbReference type="SAM" id="SignalP"/>
    </source>
</evidence>
<sequence>MVHIWKGMNMQLRNRKTLGHAFGGAAIVAAAALAAPALASAEPVELASPTVTTGVDGNTLSVTVANTNEDPTTSCGAFALDATKLPALQADPSKITEPGFLAWQTDVAERVGAGAEDTFTTDLQDGVYAVVGECISLTNPELPAVGDPQIVPVGGLLGSVDLGSLQGLLPADLDLGSLQDLLPADLGDLLAGLPLGSTAPAQ</sequence>
<evidence type="ECO:0000313" key="2">
    <source>
        <dbReference type="EMBL" id="EGD25534.1"/>
    </source>
</evidence>
<feature type="signal peptide" evidence="1">
    <location>
        <begin position="1"/>
        <end position="41"/>
    </location>
</feature>
<evidence type="ECO:0000313" key="3">
    <source>
        <dbReference type="Proteomes" id="UP000004245"/>
    </source>
</evidence>
<organism evidence="2 3">
    <name type="scientific">Prescottella equi ATCC 33707</name>
    <dbReference type="NCBI Taxonomy" id="525370"/>
    <lineage>
        <taxon>Bacteria</taxon>
        <taxon>Bacillati</taxon>
        <taxon>Actinomycetota</taxon>
        <taxon>Actinomycetes</taxon>
        <taxon>Mycobacteriales</taxon>
        <taxon>Nocardiaceae</taxon>
        <taxon>Prescottella</taxon>
    </lineage>
</organism>
<name>E9SX97_RHOHA</name>